<dbReference type="PRINTS" id="PR00344">
    <property type="entry name" value="BCTRLSENSOR"/>
</dbReference>
<dbReference type="Pfam" id="PF02518">
    <property type="entry name" value="HATPase_c"/>
    <property type="match status" value="1"/>
</dbReference>
<protein>
    <recommendedName>
        <fullName evidence="3">histidine kinase</fullName>
        <ecNumber evidence="3">2.7.13.3</ecNumber>
    </recommendedName>
</protein>
<dbReference type="InterPro" id="IPR003661">
    <property type="entry name" value="HisK_dim/P_dom"/>
</dbReference>
<dbReference type="AlphaFoldDB" id="A0A1L8CJT8"/>
<keyword evidence="5" id="KW-0597">Phosphoprotein</keyword>
<dbReference type="PROSITE" id="PS50109">
    <property type="entry name" value="HIS_KIN"/>
    <property type="match status" value="1"/>
</dbReference>
<feature type="domain" description="HAMP" evidence="12">
    <location>
        <begin position="161"/>
        <end position="213"/>
    </location>
</feature>
<comment type="subcellular location">
    <subcellularLocation>
        <location evidence="2">Cell membrane</location>
        <topology evidence="2">Multi-pass membrane protein</topology>
    </subcellularLocation>
</comment>
<evidence type="ECO:0000256" key="3">
    <source>
        <dbReference type="ARBA" id="ARBA00012438"/>
    </source>
</evidence>
<dbReference type="InterPro" id="IPR036097">
    <property type="entry name" value="HisK_dim/P_sf"/>
</dbReference>
<keyword evidence="10" id="KW-1133">Transmembrane helix</keyword>
<dbReference type="SMART" id="SM00388">
    <property type="entry name" value="HisKA"/>
    <property type="match status" value="1"/>
</dbReference>
<dbReference type="SMART" id="SM00304">
    <property type="entry name" value="HAMP"/>
    <property type="match status" value="1"/>
</dbReference>
<dbReference type="Gene3D" id="1.10.287.130">
    <property type="match status" value="1"/>
</dbReference>
<keyword evidence="4" id="KW-1003">Cell membrane</keyword>
<proteinExistence type="predicted"/>
<dbReference type="RefSeq" id="WP_072658362.1">
    <property type="nucleotide sequence ID" value="NZ_BDFD01000001.1"/>
</dbReference>
<dbReference type="EC" id="2.7.13.3" evidence="3"/>
<gene>
    <name evidence="13" type="ORF">MMIC_P0095</name>
</gene>
<dbReference type="GO" id="GO:0005886">
    <property type="term" value="C:plasma membrane"/>
    <property type="evidence" value="ECO:0007669"/>
    <property type="project" value="UniProtKB-SubCell"/>
</dbReference>
<evidence type="ECO:0000256" key="2">
    <source>
        <dbReference type="ARBA" id="ARBA00004651"/>
    </source>
</evidence>
<evidence type="ECO:0000259" key="11">
    <source>
        <dbReference type="PROSITE" id="PS50109"/>
    </source>
</evidence>
<evidence type="ECO:0000256" key="5">
    <source>
        <dbReference type="ARBA" id="ARBA00022553"/>
    </source>
</evidence>
<feature type="transmembrane region" description="Helical" evidence="10">
    <location>
        <begin position="12"/>
        <end position="32"/>
    </location>
</feature>
<dbReference type="InterPro" id="IPR036890">
    <property type="entry name" value="HATPase_C_sf"/>
</dbReference>
<dbReference type="CDD" id="cd06225">
    <property type="entry name" value="HAMP"/>
    <property type="match status" value="1"/>
</dbReference>
<keyword evidence="10" id="KW-0812">Transmembrane</keyword>
<dbReference type="InterPro" id="IPR003660">
    <property type="entry name" value="HAMP_dom"/>
</dbReference>
<sequence>MGPDMRHKLYLQIYFAFLGGLILFALLAGLAWKTMSEGNEPARFKAGLSLLISESLPQQLPTEVLREKINKLASTFEVKLSLYNRDGKHVISSGSRLPLPKERKNDGWDHNHDHDMNNFSMRLNDGRWLIVSNANKPFPIPLVIIAMLLIVLGLAAYPLARRLTCRLEQLQKQVDAFGQGNLKARAKINGKDEIATLASRFNHTAEQIEKLIEAQKHVLSGASHELRSPLTRMRMAIELIDTTSVAETKSRLEADIAELDDLVDELLLASKLDANSSVKPFEQVDLLALAAEVGASYKSDISGAPATVMGDELMLRRLLRNLLENGQRYAVEAPISVSISGNSEYAVIRVCDDGPGIPESEQTRIFEPFYQARSGKEKHGSIGLGLSLVRKIAQQHHGDVRYISEPGNGACFEVTLGSDQP</sequence>
<dbReference type="GO" id="GO:0000155">
    <property type="term" value="F:phosphorelay sensor kinase activity"/>
    <property type="evidence" value="ECO:0007669"/>
    <property type="project" value="InterPro"/>
</dbReference>
<dbReference type="InterPro" id="IPR003594">
    <property type="entry name" value="HATPase_dom"/>
</dbReference>
<dbReference type="STRING" id="1921010.MMIC_P0095"/>
<evidence type="ECO:0000259" key="12">
    <source>
        <dbReference type="PROSITE" id="PS50885"/>
    </source>
</evidence>
<evidence type="ECO:0000313" key="13">
    <source>
        <dbReference type="EMBL" id="GAV19166.1"/>
    </source>
</evidence>
<reference evidence="13 14" key="1">
    <citation type="journal article" date="2017" name="Arch. Microbiol.">
        <title>Mariprofundus micogutta sp. nov., a novel iron-oxidizing zetaproteobacterium isolated from a deep-sea hydrothermal field at the Bayonnaise knoll of the Izu-Ogasawara arc, and a description of Mariprofundales ord. nov. and Zetaproteobacteria classis nov.</title>
        <authorList>
            <person name="Makita H."/>
            <person name="Tanaka E."/>
            <person name="Mitsunobu S."/>
            <person name="Miyazaki M."/>
            <person name="Nunoura T."/>
            <person name="Uematsu K."/>
            <person name="Takaki Y."/>
            <person name="Nishi S."/>
            <person name="Shimamura S."/>
            <person name="Takai K."/>
        </authorList>
    </citation>
    <scope>NUCLEOTIDE SEQUENCE [LARGE SCALE GENOMIC DNA]</scope>
    <source>
        <strain evidence="13 14">ET2</strain>
    </source>
</reference>
<evidence type="ECO:0000256" key="8">
    <source>
        <dbReference type="ARBA" id="ARBA00022777"/>
    </source>
</evidence>
<dbReference type="Proteomes" id="UP000231632">
    <property type="component" value="Unassembled WGS sequence"/>
</dbReference>
<dbReference type="SUPFAM" id="SSF47384">
    <property type="entry name" value="Homodimeric domain of signal transducing histidine kinase"/>
    <property type="match status" value="1"/>
</dbReference>
<organism evidence="13 14">
    <name type="scientific">Mariprofundus micogutta</name>
    <dbReference type="NCBI Taxonomy" id="1921010"/>
    <lineage>
        <taxon>Bacteria</taxon>
        <taxon>Pseudomonadati</taxon>
        <taxon>Pseudomonadota</taxon>
        <taxon>Candidatius Mariprofundia</taxon>
        <taxon>Mariprofundales</taxon>
        <taxon>Mariprofundaceae</taxon>
        <taxon>Mariprofundus</taxon>
    </lineage>
</organism>
<dbReference type="SMART" id="SM00387">
    <property type="entry name" value="HATPase_c"/>
    <property type="match status" value="1"/>
</dbReference>
<dbReference type="GO" id="GO:0005524">
    <property type="term" value="F:ATP binding"/>
    <property type="evidence" value="ECO:0007669"/>
    <property type="project" value="UniProtKB-KW"/>
</dbReference>
<accession>A0A1L8CJT8</accession>
<dbReference type="InterPro" id="IPR050980">
    <property type="entry name" value="2C_sensor_his_kinase"/>
</dbReference>
<evidence type="ECO:0000256" key="1">
    <source>
        <dbReference type="ARBA" id="ARBA00000085"/>
    </source>
</evidence>
<dbReference type="SUPFAM" id="SSF158472">
    <property type="entry name" value="HAMP domain-like"/>
    <property type="match status" value="1"/>
</dbReference>
<keyword evidence="6" id="KW-0808">Transferase</keyword>
<comment type="caution">
    <text evidence="13">The sequence shown here is derived from an EMBL/GenBank/DDBJ whole genome shotgun (WGS) entry which is preliminary data.</text>
</comment>
<dbReference type="PROSITE" id="PS50885">
    <property type="entry name" value="HAMP"/>
    <property type="match status" value="1"/>
</dbReference>
<feature type="domain" description="Histidine kinase" evidence="11">
    <location>
        <begin position="221"/>
        <end position="420"/>
    </location>
</feature>
<name>A0A1L8CJT8_9PROT</name>
<keyword evidence="14" id="KW-1185">Reference proteome</keyword>
<dbReference type="CDD" id="cd00075">
    <property type="entry name" value="HATPase"/>
    <property type="match status" value="1"/>
</dbReference>
<evidence type="ECO:0000256" key="7">
    <source>
        <dbReference type="ARBA" id="ARBA00022741"/>
    </source>
</evidence>
<keyword evidence="9" id="KW-0067">ATP-binding</keyword>
<dbReference type="Gene3D" id="3.30.565.10">
    <property type="entry name" value="Histidine kinase-like ATPase, C-terminal domain"/>
    <property type="match status" value="1"/>
</dbReference>
<dbReference type="PANTHER" id="PTHR44936:SF10">
    <property type="entry name" value="SENSOR PROTEIN RSTB"/>
    <property type="match status" value="1"/>
</dbReference>
<dbReference type="PANTHER" id="PTHR44936">
    <property type="entry name" value="SENSOR PROTEIN CREC"/>
    <property type="match status" value="1"/>
</dbReference>
<feature type="transmembrane region" description="Helical" evidence="10">
    <location>
        <begin position="138"/>
        <end position="160"/>
    </location>
</feature>
<evidence type="ECO:0000256" key="10">
    <source>
        <dbReference type="SAM" id="Phobius"/>
    </source>
</evidence>
<dbReference type="EMBL" id="BDFD01000001">
    <property type="protein sequence ID" value="GAV19166.1"/>
    <property type="molecule type" value="Genomic_DNA"/>
</dbReference>
<dbReference type="OrthoDB" id="5290273at2"/>
<dbReference type="InterPro" id="IPR005467">
    <property type="entry name" value="His_kinase_dom"/>
</dbReference>
<dbReference type="Pfam" id="PF00672">
    <property type="entry name" value="HAMP"/>
    <property type="match status" value="1"/>
</dbReference>
<keyword evidence="7" id="KW-0547">Nucleotide-binding</keyword>
<dbReference type="CDD" id="cd00082">
    <property type="entry name" value="HisKA"/>
    <property type="match status" value="1"/>
</dbReference>
<dbReference type="Gene3D" id="6.10.340.10">
    <property type="match status" value="1"/>
</dbReference>
<keyword evidence="10" id="KW-0472">Membrane</keyword>
<evidence type="ECO:0000256" key="9">
    <source>
        <dbReference type="ARBA" id="ARBA00022840"/>
    </source>
</evidence>
<dbReference type="InterPro" id="IPR004358">
    <property type="entry name" value="Sig_transdc_His_kin-like_C"/>
</dbReference>
<evidence type="ECO:0000256" key="6">
    <source>
        <dbReference type="ARBA" id="ARBA00022679"/>
    </source>
</evidence>
<dbReference type="SUPFAM" id="SSF55874">
    <property type="entry name" value="ATPase domain of HSP90 chaperone/DNA topoisomerase II/histidine kinase"/>
    <property type="match status" value="1"/>
</dbReference>
<comment type="catalytic activity">
    <reaction evidence="1">
        <text>ATP + protein L-histidine = ADP + protein N-phospho-L-histidine.</text>
        <dbReference type="EC" id="2.7.13.3"/>
    </reaction>
</comment>
<dbReference type="Pfam" id="PF00512">
    <property type="entry name" value="HisKA"/>
    <property type="match status" value="1"/>
</dbReference>
<evidence type="ECO:0000313" key="14">
    <source>
        <dbReference type="Proteomes" id="UP000231632"/>
    </source>
</evidence>
<evidence type="ECO:0000256" key="4">
    <source>
        <dbReference type="ARBA" id="ARBA00022475"/>
    </source>
</evidence>
<keyword evidence="8 13" id="KW-0418">Kinase</keyword>